<name>A0AAD6ZQH4_9AGAR</name>
<dbReference type="EMBL" id="JARIHO010000033">
    <property type="protein sequence ID" value="KAJ7334193.1"/>
    <property type="molecule type" value="Genomic_DNA"/>
</dbReference>
<dbReference type="AlphaFoldDB" id="A0AAD6ZQH4"/>
<comment type="caution">
    <text evidence="1">The sequence shown here is derived from an EMBL/GenBank/DDBJ whole genome shotgun (WGS) entry which is preliminary data.</text>
</comment>
<organism evidence="1 2">
    <name type="scientific">Mycena albidolilacea</name>
    <dbReference type="NCBI Taxonomy" id="1033008"/>
    <lineage>
        <taxon>Eukaryota</taxon>
        <taxon>Fungi</taxon>
        <taxon>Dikarya</taxon>
        <taxon>Basidiomycota</taxon>
        <taxon>Agaricomycotina</taxon>
        <taxon>Agaricomycetes</taxon>
        <taxon>Agaricomycetidae</taxon>
        <taxon>Agaricales</taxon>
        <taxon>Marasmiineae</taxon>
        <taxon>Mycenaceae</taxon>
        <taxon>Mycena</taxon>
    </lineage>
</organism>
<protein>
    <submittedName>
        <fullName evidence="1">Uncharacterized protein</fullName>
    </submittedName>
</protein>
<keyword evidence="2" id="KW-1185">Reference proteome</keyword>
<reference evidence="1" key="1">
    <citation type="submission" date="2023-03" db="EMBL/GenBank/DDBJ databases">
        <title>Massive genome expansion in bonnet fungi (Mycena s.s.) driven by repeated elements and novel gene families across ecological guilds.</title>
        <authorList>
            <consortium name="Lawrence Berkeley National Laboratory"/>
            <person name="Harder C.B."/>
            <person name="Miyauchi S."/>
            <person name="Viragh M."/>
            <person name="Kuo A."/>
            <person name="Thoen E."/>
            <person name="Andreopoulos B."/>
            <person name="Lu D."/>
            <person name="Skrede I."/>
            <person name="Drula E."/>
            <person name="Henrissat B."/>
            <person name="Morin E."/>
            <person name="Kohler A."/>
            <person name="Barry K."/>
            <person name="LaButti K."/>
            <person name="Morin E."/>
            <person name="Salamov A."/>
            <person name="Lipzen A."/>
            <person name="Mereny Z."/>
            <person name="Hegedus B."/>
            <person name="Baldrian P."/>
            <person name="Stursova M."/>
            <person name="Weitz H."/>
            <person name="Taylor A."/>
            <person name="Grigoriev I.V."/>
            <person name="Nagy L.G."/>
            <person name="Martin F."/>
            <person name="Kauserud H."/>
        </authorList>
    </citation>
    <scope>NUCLEOTIDE SEQUENCE</scope>
    <source>
        <strain evidence="1">CBHHK002</strain>
    </source>
</reference>
<proteinExistence type="predicted"/>
<evidence type="ECO:0000313" key="1">
    <source>
        <dbReference type="EMBL" id="KAJ7334193.1"/>
    </source>
</evidence>
<accession>A0AAD6ZQH4</accession>
<evidence type="ECO:0000313" key="2">
    <source>
        <dbReference type="Proteomes" id="UP001218218"/>
    </source>
</evidence>
<sequence>MRIDERVANITTSDSTDKTLSVDIHHAGLGLVLPTPVKHTTFSITVLSIDTAIHGMDSWRDLCECSDLSTLISNRPEVEADGACRQLFPRLRYINLYRIDCPTLFPTVPDILRSLQWARQADNCPIPRTRVQRCKNVSHQDADSSTFLTDSIISEGVSQGDGYTDIRSFS</sequence>
<gene>
    <name evidence="1" type="ORF">DFH08DRAFT_301649</name>
</gene>
<dbReference type="Proteomes" id="UP001218218">
    <property type="component" value="Unassembled WGS sequence"/>
</dbReference>